<dbReference type="Pfam" id="PF25355">
    <property type="entry name" value="DUF7882"/>
    <property type="match status" value="1"/>
</dbReference>
<dbReference type="Proteomes" id="UP000199183">
    <property type="component" value="Unassembled WGS sequence"/>
</dbReference>
<sequence length="119" mass="13204">MGYLIYGNASEYEIDDRALAHLKVVIGSKLRRQESFFLNWVNEPEAGSGRVSLWVSPSIPLQFRFFGSRPATLNRIWLEVMADLSHTVRGLVLIPEAEAEAIKRGEKSDADEEGVGAGV</sequence>
<dbReference type="InterPro" id="IPR057204">
    <property type="entry name" value="DUF7882"/>
</dbReference>
<accession>A0A1H4JG69</accession>
<organism evidence="2 3">
    <name type="scientific">Paramicrobacterium humi</name>
    <dbReference type="NCBI Taxonomy" id="640635"/>
    <lineage>
        <taxon>Bacteria</taxon>
        <taxon>Bacillati</taxon>
        <taxon>Actinomycetota</taxon>
        <taxon>Actinomycetes</taxon>
        <taxon>Micrococcales</taxon>
        <taxon>Microbacteriaceae</taxon>
        <taxon>Paramicrobacterium</taxon>
    </lineage>
</organism>
<evidence type="ECO:0000259" key="1">
    <source>
        <dbReference type="Pfam" id="PF25355"/>
    </source>
</evidence>
<evidence type="ECO:0000313" key="3">
    <source>
        <dbReference type="Proteomes" id="UP000199183"/>
    </source>
</evidence>
<reference evidence="2 3" key="1">
    <citation type="submission" date="2016-10" db="EMBL/GenBank/DDBJ databases">
        <authorList>
            <person name="de Groot N.N."/>
        </authorList>
    </citation>
    <scope>NUCLEOTIDE SEQUENCE [LARGE SCALE GENOMIC DNA]</scope>
    <source>
        <strain evidence="2 3">DSM 21799</strain>
    </source>
</reference>
<dbReference type="AlphaFoldDB" id="A0A1H4JG69"/>
<dbReference type="STRING" id="640635.SAMN04489806_0654"/>
<keyword evidence="3" id="KW-1185">Reference proteome</keyword>
<dbReference type="EMBL" id="FNRY01000001">
    <property type="protein sequence ID" value="SEB44582.1"/>
    <property type="molecule type" value="Genomic_DNA"/>
</dbReference>
<evidence type="ECO:0000313" key="2">
    <source>
        <dbReference type="EMBL" id="SEB44582.1"/>
    </source>
</evidence>
<dbReference type="OrthoDB" id="5123855at2"/>
<dbReference type="RefSeq" id="WP_091179764.1">
    <property type="nucleotide sequence ID" value="NZ_FNRY01000001.1"/>
</dbReference>
<name>A0A1H4JG69_9MICO</name>
<protein>
    <recommendedName>
        <fullName evidence="1">DUF7882 domain-containing protein</fullName>
    </recommendedName>
</protein>
<gene>
    <name evidence="2" type="ORF">SAMN04489806_0654</name>
</gene>
<feature type="domain" description="DUF7882" evidence="1">
    <location>
        <begin position="1"/>
        <end position="96"/>
    </location>
</feature>
<proteinExistence type="predicted"/>